<dbReference type="KEGG" id="samy:DB32_000450"/>
<gene>
    <name evidence="1" type="ORF">DB32_000450</name>
</gene>
<keyword evidence="2" id="KW-1185">Reference proteome</keyword>
<dbReference type="EMBL" id="CP011125">
    <property type="protein sequence ID" value="AKF03301.1"/>
    <property type="molecule type" value="Genomic_DNA"/>
</dbReference>
<evidence type="ECO:0000313" key="1">
    <source>
        <dbReference type="EMBL" id="AKF03301.1"/>
    </source>
</evidence>
<evidence type="ECO:0000313" key="2">
    <source>
        <dbReference type="Proteomes" id="UP000034883"/>
    </source>
</evidence>
<proteinExistence type="predicted"/>
<dbReference type="STRING" id="927083.DB32_000450"/>
<accession>A0A0F6YGV9</accession>
<dbReference type="RefSeq" id="WP_053230753.1">
    <property type="nucleotide sequence ID" value="NZ_CP011125.1"/>
</dbReference>
<sequence>MDRESLIDVLRGRDPSSRTGAFSIARSLLGRVASTVRAVLPVPPERRLERPPPATARREDEPVLPVATMTRLADAKFAGVTLDEGETLAVVWRVRESAIARAQLIAPSGAEIHLRVVRVSWPEDAEAPRVERVDHGVVRSEGTIVLAPRAPGEKIVVAIGLAKGDSEIVAIDHATLG</sequence>
<organism evidence="1 2">
    <name type="scientific">Sandaracinus amylolyticus</name>
    <dbReference type="NCBI Taxonomy" id="927083"/>
    <lineage>
        <taxon>Bacteria</taxon>
        <taxon>Pseudomonadati</taxon>
        <taxon>Myxococcota</taxon>
        <taxon>Polyangia</taxon>
        <taxon>Polyangiales</taxon>
        <taxon>Sandaracinaceae</taxon>
        <taxon>Sandaracinus</taxon>
    </lineage>
</organism>
<dbReference type="Proteomes" id="UP000034883">
    <property type="component" value="Chromosome"/>
</dbReference>
<protein>
    <submittedName>
        <fullName evidence="1">Uncharacterized protein</fullName>
    </submittedName>
</protein>
<dbReference type="AlphaFoldDB" id="A0A0F6YGV9"/>
<name>A0A0F6YGV9_9BACT</name>
<reference evidence="1 2" key="1">
    <citation type="submission" date="2015-03" db="EMBL/GenBank/DDBJ databases">
        <title>Genome assembly of Sandaracinus amylolyticus DSM 53668.</title>
        <authorList>
            <person name="Sharma G."/>
            <person name="Subramanian S."/>
        </authorList>
    </citation>
    <scope>NUCLEOTIDE SEQUENCE [LARGE SCALE GENOMIC DNA]</scope>
    <source>
        <strain evidence="1 2">DSM 53668</strain>
    </source>
</reference>